<keyword evidence="1 5" id="KW-0032">Aminotransferase</keyword>
<feature type="binding site" evidence="5">
    <location>
        <position position="273"/>
    </location>
    <ligand>
        <name>pyridoxal 5'-phosphate</name>
        <dbReference type="ChEBI" id="CHEBI:597326"/>
    </ligand>
</feature>
<dbReference type="AlphaFoldDB" id="A0A0A6UIZ2"/>
<feature type="modified residue" description="N6-(pyridoxal phosphate)lysine" evidence="5">
    <location>
        <position position="244"/>
    </location>
</feature>
<evidence type="ECO:0000256" key="1">
    <source>
        <dbReference type="ARBA" id="ARBA00022576"/>
    </source>
</evidence>
<dbReference type="InterPro" id="IPR015422">
    <property type="entry name" value="PyrdxlP-dep_Trfase_small"/>
</dbReference>
<accession>A0A0A6UIZ2</accession>
<dbReference type="EMBL" id="JRTT01000032">
    <property type="protein sequence ID" value="KHD75048.1"/>
    <property type="molecule type" value="Genomic_DNA"/>
</dbReference>
<dbReference type="eggNOG" id="COG4992">
    <property type="taxonomic scope" value="Bacteria"/>
</dbReference>
<dbReference type="UniPathway" id="UPA00068">
    <property type="reaction ID" value="UER00109"/>
</dbReference>
<dbReference type="InterPro" id="IPR004636">
    <property type="entry name" value="AcOrn/SuccOrn_fam"/>
</dbReference>
<organism evidence="6 7">
    <name type="scientific">Actinoplanes utahensis</name>
    <dbReference type="NCBI Taxonomy" id="1869"/>
    <lineage>
        <taxon>Bacteria</taxon>
        <taxon>Bacillati</taxon>
        <taxon>Actinomycetota</taxon>
        <taxon>Actinomycetes</taxon>
        <taxon>Micromonosporales</taxon>
        <taxon>Micromonosporaceae</taxon>
        <taxon>Actinoplanes</taxon>
    </lineage>
</organism>
<comment type="subcellular location">
    <subcellularLocation>
        <location evidence="5">Cytoplasm</location>
    </subcellularLocation>
</comment>
<dbReference type="NCBIfam" id="NF002874">
    <property type="entry name" value="PRK03244.1"/>
    <property type="match status" value="1"/>
</dbReference>
<comment type="caution">
    <text evidence="6">The sequence shown here is derived from an EMBL/GenBank/DDBJ whole genome shotgun (WGS) entry which is preliminary data.</text>
</comment>
<dbReference type="OrthoDB" id="4510254at2"/>
<feature type="binding site" evidence="5">
    <location>
        <begin position="104"/>
        <end position="105"/>
    </location>
    <ligand>
        <name>pyridoxal 5'-phosphate</name>
        <dbReference type="ChEBI" id="CHEBI:597326"/>
    </ligand>
</feature>
<evidence type="ECO:0000256" key="3">
    <source>
        <dbReference type="ARBA" id="ARBA00022679"/>
    </source>
</evidence>
<dbReference type="FunFam" id="3.40.640.10:FF:000004">
    <property type="entry name" value="Acetylornithine aminotransferase"/>
    <property type="match status" value="1"/>
</dbReference>
<comment type="catalytic activity">
    <reaction evidence="5">
        <text>N(2)-acetyl-L-ornithine + 2-oxoglutarate = N-acetyl-L-glutamate 5-semialdehyde + L-glutamate</text>
        <dbReference type="Rhea" id="RHEA:18049"/>
        <dbReference type="ChEBI" id="CHEBI:16810"/>
        <dbReference type="ChEBI" id="CHEBI:29123"/>
        <dbReference type="ChEBI" id="CHEBI:29985"/>
        <dbReference type="ChEBI" id="CHEBI:57805"/>
        <dbReference type="EC" id="2.6.1.11"/>
    </reaction>
</comment>
<keyword evidence="2 5" id="KW-0028">Amino-acid biosynthesis</keyword>
<dbReference type="InterPro" id="IPR005814">
    <property type="entry name" value="Aminotrans_3"/>
</dbReference>
<dbReference type="InterPro" id="IPR015424">
    <property type="entry name" value="PyrdxlP-dep_Trfase"/>
</dbReference>
<dbReference type="PANTHER" id="PTHR11986">
    <property type="entry name" value="AMINOTRANSFERASE CLASS III"/>
    <property type="match status" value="1"/>
</dbReference>
<dbReference type="CDD" id="cd00610">
    <property type="entry name" value="OAT_like"/>
    <property type="match status" value="1"/>
</dbReference>
<name>A0A0A6UIZ2_ACTUT</name>
<dbReference type="InterPro" id="IPR049704">
    <property type="entry name" value="Aminotrans_3_PPA_site"/>
</dbReference>
<dbReference type="NCBIfam" id="TIGR00707">
    <property type="entry name" value="argD"/>
    <property type="match status" value="1"/>
</dbReference>
<dbReference type="GO" id="GO:0005737">
    <property type="term" value="C:cytoplasm"/>
    <property type="evidence" value="ECO:0007669"/>
    <property type="project" value="UniProtKB-SubCell"/>
</dbReference>
<dbReference type="InterPro" id="IPR015421">
    <property type="entry name" value="PyrdxlP-dep_Trfase_major"/>
</dbReference>
<dbReference type="Gene3D" id="3.90.1150.10">
    <property type="entry name" value="Aspartate Aminotransferase, domain 1"/>
    <property type="match status" value="1"/>
</dbReference>
<feature type="binding site" evidence="5">
    <location>
        <position position="272"/>
    </location>
    <ligand>
        <name>N(2)-acetyl-L-ornithine</name>
        <dbReference type="ChEBI" id="CHEBI:57805"/>
    </ligand>
</feature>
<dbReference type="SUPFAM" id="SSF53383">
    <property type="entry name" value="PLP-dependent transferases"/>
    <property type="match status" value="1"/>
</dbReference>
<keyword evidence="5" id="KW-0963">Cytoplasm</keyword>
<dbReference type="NCBIfam" id="NF002325">
    <property type="entry name" value="PRK01278.1"/>
    <property type="match status" value="1"/>
</dbReference>
<evidence type="ECO:0000313" key="7">
    <source>
        <dbReference type="Proteomes" id="UP000054537"/>
    </source>
</evidence>
<dbReference type="PANTHER" id="PTHR11986:SF79">
    <property type="entry name" value="ACETYLORNITHINE AMINOTRANSFERASE, MITOCHONDRIAL"/>
    <property type="match status" value="1"/>
</dbReference>
<reference evidence="6 7" key="1">
    <citation type="submission" date="2014-10" db="EMBL/GenBank/DDBJ databases">
        <title>Draft genome sequence of Actinoplanes utahensis NRRL 12052.</title>
        <authorList>
            <person name="Velasco-Bucheli B."/>
            <person name="del Cerro C."/>
            <person name="Hormigo D."/>
            <person name="Garcia J.L."/>
            <person name="Acebal C."/>
            <person name="Arroyo M."/>
            <person name="de la Mata I."/>
        </authorList>
    </citation>
    <scope>NUCLEOTIDE SEQUENCE [LARGE SCALE GENOMIC DNA]</scope>
    <source>
        <strain evidence="6 7">NRRL 12052</strain>
    </source>
</reference>
<comment type="miscellaneous">
    <text evidence="5">May also have succinyldiaminopimelate aminotransferase activity, thus carrying out the corresponding step in lysine biosynthesis.</text>
</comment>
<keyword evidence="5" id="KW-0055">Arginine biosynthesis</keyword>
<dbReference type="GO" id="GO:0030170">
    <property type="term" value="F:pyridoxal phosphate binding"/>
    <property type="evidence" value="ECO:0007669"/>
    <property type="project" value="InterPro"/>
</dbReference>
<dbReference type="GO" id="GO:0042802">
    <property type="term" value="F:identical protein binding"/>
    <property type="evidence" value="ECO:0007669"/>
    <property type="project" value="TreeGrafter"/>
</dbReference>
<dbReference type="HAMAP" id="MF_01107">
    <property type="entry name" value="ArgD_aminotrans_3"/>
    <property type="match status" value="1"/>
</dbReference>
<feature type="binding site" evidence="5">
    <location>
        <position position="133"/>
    </location>
    <ligand>
        <name>N(2)-acetyl-L-ornithine</name>
        <dbReference type="ChEBI" id="CHEBI:57805"/>
    </ligand>
</feature>
<comment type="similarity">
    <text evidence="5">Belongs to the class-III pyridoxal-phosphate-dependent aminotransferase family. ArgD subfamily.</text>
</comment>
<dbReference type="EC" id="2.6.1.11" evidence="5"/>
<dbReference type="RefSeq" id="WP_043528252.1">
    <property type="nucleotide sequence ID" value="NZ_BAABKU010000002.1"/>
</dbReference>
<keyword evidence="3 5" id="KW-0808">Transferase</keyword>
<dbReference type="Gene3D" id="3.40.640.10">
    <property type="entry name" value="Type I PLP-dependent aspartate aminotransferase-like (Major domain)"/>
    <property type="match status" value="1"/>
</dbReference>
<feature type="binding site" evidence="5">
    <location>
        <begin position="215"/>
        <end position="218"/>
    </location>
    <ligand>
        <name>pyridoxal 5'-phosphate</name>
        <dbReference type="ChEBI" id="CHEBI:597326"/>
    </ligand>
</feature>
<dbReference type="InterPro" id="IPR050103">
    <property type="entry name" value="Class-III_PLP-dep_AT"/>
</dbReference>
<feature type="binding site" evidence="5">
    <location>
        <position position="130"/>
    </location>
    <ligand>
        <name>pyridoxal 5'-phosphate</name>
        <dbReference type="ChEBI" id="CHEBI:597326"/>
    </ligand>
</feature>
<gene>
    <name evidence="5" type="primary">argD</name>
    <name evidence="6" type="ORF">MB27_25070</name>
</gene>
<dbReference type="PIRSF" id="PIRSF000521">
    <property type="entry name" value="Transaminase_4ab_Lys_Orn"/>
    <property type="match status" value="1"/>
</dbReference>
<protein>
    <recommendedName>
        <fullName evidence="5">Acetylornithine aminotransferase</fullName>
        <shortName evidence="5">ACOAT</shortName>
        <ecNumber evidence="5">2.6.1.11</ecNumber>
    </recommendedName>
</protein>
<keyword evidence="4 5" id="KW-0663">Pyridoxal phosphate</keyword>
<keyword evidence="7" id="KW-1185">Reference proteome</keyword>
<comment type="subunit">
    <text evidence="5">Homodimer.</text>
</comment>
<evidence type="ECO:0000313" key="6">
    <source>
        <dbReference type="EMBL" id="KHD75048.1"/>
    </source>
</evidence>
<dbReference type="GO" id="GO:0006526">
    <property type="term" value="P:L-arginine biosynthetic process"/>
    <property type="evidence" value="ECO:0007669"/>
    <property type="project" value="UniProtKB-UniRule"/>
</dbReference>
<dbReference type="Proteomes" id="UP000054537">
    <property type="component" value="Unassembled WGS sequence"/>
</dbReference>
<dbReference type="Pfam" id="PF00202">
    <property type="entry name" value="Aminotran_3"/>
    <property type="match status" value="1"/>
</dbReference>
<dbReference type="PROSITE" id="PS00600">
    <property type="entry name" value="AA_TRANSFER_CLASS_3"/>
    <property type="match status" value="1"/>
</dbReference>
<comment type="pathway">
    <text evidence="5">Amino-acid biosynthesis; L-arginine biosynthesis; N(2)-acetyl-L-ornithine from L-glutamate: step 4/4.</text>
</comment>
<evidence type="ECO:0000256" key="2">
    <source>
        <dbReference type="ARBA" id="ARBA00022605"/>
    </source>
</evidence>
<comment type="cofactor">
    <cofactor evidence="5">
        <name>pyridoxal 5'-phosphate</name>
        <dbReference type="ChEBI" id="CHEBI:597326"/>
    </cofactor>
    <text evidence="5">Binds 1 pyridoxal phosphate per subunit.</text>
</comment>
<dbReference type="GO" id="GO:0003992">
    <property type="term" value="F:N2-acetyl-L-ornithine:2-oxoglutarate 5-aminotransferase activity"/>
    <property type="evidence" value="ECO:0007669"/>
    <property type="project" value="UniProtKB-UniRule"/>
</dbReference>
<sequence>MSTLVERWQQTMMNNYGTPAIGLVKGEGAVLTAEDGREFVDFLGGIAVNALGHAHPAVVAAVTQQIQQLGHVSNLYISEPPVALADLLLVLAGRSGRVLFTNSGAEANEAAFKLSRLTGRTHVVATDGAFHGRTMGALALTGQPSKADPFRPLPPSVTHVPFGDVAALEAAVTSETAMVILEPIQGENGVVVPPPGYLTAAREITERAGALLALDEVQTGIGRTGHWFHHQSEGVEPDVVTLAKGLGGGLPLGACIAFGRAADLFQPGSHGTTFGGNPVSCAAGLAVIRTIAGEGLLDHVKRVGEQLRHGIEALGHPLVSHVRGAGLLLGIVLTEPVSTDVAAKLRDAGFLVNPAKPDVIRLAPPLIISSDQADALIAALDGIR</sequence>
<evidence type="ECO:0000256" key="4">
    <source>
        <dbReference type="ARBA" id="ARBA00022898"/>
    </source>
</evidence>
<proteinExistence type="inferred from homology"/>
<dbReference type="STRING" id="1869.MB27_25070"/>
<evidence type="ECO:0000256" key="5">
    <source>
        <dbReference type="HAMAP-Rule" id="MF_01107"/>
    </source>
</evidence>